<organism evidence="2 3">
    <name type="scientific">Candidatus Pristimantibacillus lignocellulolyticus</name>
    <dbReference type="NCBI Taxonomy" id="2994561"/>
    <lineage>
        <taxon>Bacteria</taxon>
        <taxon>Bacillati</taxon>
        <taxon>Bacillota</taxon>
        <taxon>Bacilli</taxon>
        <taxon>Bacillales</taxon>
        <taxon>Paenibacillaceae</taxon>
        <taxon>Candidatus Pristimantibacillus</taxon>
    </lineage>
</organism>
<dbReference type="EMBL" id="CP097899">
    <property type="protein sequence ID" value="URN96330.1"/>
    <property type="molecule type" value="Genomic_DNA"/>
</dbReference>
<keyword evidence="1" id="KW-1133">Transmembrane helix</keyword>
<evidence type="ECO:0000313" key="3">
    <source>
        <dbReference type="Proteomes" id="UP001056756"/>
    </source>
</evidence>
<keyword evidence="1" id="KW-0472">Membrane</keyword>
<dbReference type="KEGG" id="plig:NAG76_08990"/>
<dbReference type="AlphaFoldDB" id="A0A9J6ZJI6"/>
<gene>
    <name evidence="2" type="ORF">NAG76_08990</name>
</gene>
<evidence type="ECO:0008006" key="4">
    <source>
        <dbReference type="Google" id="ProtNLM"/>
    </source>
</evidence>
<protein>
    <recommendedName>
        <fullName evidence="4">DUF4367 domain-containing protein</fullName>
    </recommendedName>
</protein>
<evidence type="ECO:0000256" key="1">
    <source>
        <dbReference type="SAM" id="Phobius"/>
    </source>
</evidence>
<proteinExistence type="predicted"/>
<feature type="transmembrane region" description="Helical" evidence="1">
    <location>
        <begin position="62"/>
        <end position="80"/>
    </location>
</feature>
<sequence length="325" mass="36310">MKNKTFSSSTKTLNQFKVAAEHSTPKYIDFSNRVMEQLDNDVTSQGGSVRSMSTSRYIRKPIFMIAATLIIIMLSGFGYMKFGWGLSLTDQEGNAVMNIRTGSGEVRDEENNIANKVKSTLAVNEGAMIVYGREAIDAAKSGEIPINYTSVTKGEIFTNVNKLYSQLQGVMKEVTLPMEINDAKYVESELAYSPISKINPVASLWQEVTDKESHMSYAYQSTEMTDQILTLQNRYEQGNTEYLLDISPSDQPTADFYVDKVSSSNVYRLAGVAVYRTSIDGKEMLIWNRVVDGGSLLYWLSSDSANIKKMKAFAEEVIKSYSSIK</sequence>
<keyword evidence="1" id="KW-0812">Transmembrane</keyword>
<accession>A0A9J6ZJI6</accession>
<reference evidence="2" key="1">
    <citation type="submission" date="2022-05" db="EMBL/GenBank/DDBJ databases">
        <title>Novel bacterial taxa in a minimal lignocellulolytic consortium and its capacity to transform plastics disclosed by genome-resolved metagenomics.</title>
        <authorList>
            <person name="Rodriguez C.A.D."/>
            <person name="Diaz-Garcia L."/>
            <person name="Herrera K."/>
            <person name="Tarazona N.A."/>
            <person name="Sproer C."/>
            <person name="Overmann J."/>
            <person name="Jimenez D.J."/>
        </authorList>
    </citation>
    <scope>NUCLEOTIDE SEQUENCE</scope>
    <source>
        <strain evidence="2">MAG5</strain>
    </source>
</reference>
<name>A0A9J6ZJI6_9BACL</name>
<dbReference type="Proteomes" id="UP001056756">
    <property type="component" value="Chromosome"/>
</dbReference>
<evidence type="ECO:0000313" key="2">
    <source>
        <dbReference type="EMBL" id="URN96330.1"/>
    </source>
</evidence>